<accession>A0A6H5HS66</accession>
<feature type="region of interest" description="Disordered" evidence="1">
    <location>
        <begin position="119"/>
        <end position="147"/>
    </location>
</feature>
<protein>
    <submittedName>
        <fullName evidence="2">Uncharacterized protein</fullName>
    </submittedName>
</protein>
<sequence length="147" mass="16202">MSGLRILGVNCTCIASTSPHLPEVGLPFPRCLRRPIDDFVIDEYPKIIQKYENGPRIRAIRDYLNVTMNGTPRSPVARRSLPMKPVAVSCRGQYSDHIPFGTTPIRGIRATWGYSIPTGMHSDASGPERSSRESLGFGQVPDFGDVS</sequence>
<gene>
    <name evidence="2" type="ORF">NTEN_LOCUS24091</name>
</gene>
<dbReference type="AlphaFoldDB" id="A0A6H5HS66"/>
<evidence type="ECO:0000313" key="2">
    <source>
        <dbReference type="EMBL" id="CAB0020518.1"/>
    </source>
</evidence>
<evidence type="ECO:0000313" key="3">
    <source>
        <dbReference type="Proteomes" id="UP000479000"/>
    </source>
</evidence>
<name>A0A6H5HS66_9HEMI</name>
<keyword evidence="3" id="KW-1185">Reference proteome</keyword>
<organism evidence="2 3">
    <name type="scientific">Nesidiocoris tenuis</name>
    <dbReference type="NCBI Taxonomy" id="355587"/>
    <lineage>
        <taxon>Eukaryota</taxon>
        <taxon>Metazoa</taxon>
        <taxon>Ecdysozoa</taxon>
        <taxon>Arthropoda</taxon>
        <taxon>Hexapoda</taxon>
        <taxon>Insecta</taxon>
        <taxon>Pterygota</taxon>
        <taxon>Neoptera</taxon>
        <taxon>Paraneoptera</taxon>
        <taxon>Hemiptera</taxon>
        <taxon>Heteroptera</taxon>
        <taxon>Panheteroptera</taxon>
        <taxon>Cimicomorpha</taxon>
        <taxon>Miridae</taxon>
        <taxon>Dicyphina</taxon>
        <taxon>Nesidiocoris</taxon>
    </lineage>
</organism>
<dbReference type="EMBL" id="CADCXU010035393">
    <property type="protein sequence ID" value="CAB0020518.1"/>
    <property type="molecule type" value="Genomic_DNA"/>
</dbReference>
<dbReference type="Proteomes" id="UP000479000">
    <property type="component" value="Unassembled WGS sequence"/>
</dbReference>
<evidence type="ECO:0000256" key="1">
    <source>
        <dbReference type="SAM" id="MobiDB-lite"/>
    </source>
</evidence>
<reference evidence="2 3" key="1">
    <citation type="submission" date="2020-02" db="EMBL/GenBank/DDBJ databases">
        <authorList>
            <person name="Ferguson B K."/>
        </authorList>
    </citation>
    <scope>NUCLEOTIDE SEQUENCE [LARGE SCALE GENOMIC DNA]</scope>
</reference>
<proteinExistence type="predicted"/>